<dbReference type="Proteomes" id="UP000460718">
    <property type="component" value="Unassembled WGS sequence"/>
</dbReference>
<comment type="caution">
    <text evidence="1">The sequence shown here is derived from an EMBL/GenBank/DDBJ whole genome shotgun (WGS) entry which is preliminary data.</text>
</comment>
<name>A0A6A3HXM6_9STRA</name>
<dbReference type="EMBL" id="QXFW01002873">
    <property type="protein sequence ID" value="KAE8974730.1"/>
    <property type="molecule type" value="Genomic_DNA"/>
</dbReference>
<proteinExistence type="predicted"/>
<protein>
    <submittedName>
        <fullName evidence="1">Uncharacterized protein</fullName>
    </submittedName>
</protein>
<gene>
    <name evidence="1" type="ORF">PF011_g24752</name>
</gene>
<organism evidence="1 2">
    <name type="scientific">Phytophthora fragariae</name>
    <dbReference type="NCBI Taxonomy" id="53985"/>
    <lineage>
        <taxon>Eukaryota</taxon>
        <taxon>Sar</taxon>
        <taxon>Stramenopiles</taxon>
        <taxon>Oomycota</taxon>
        <taxon>Peronosporomycetes</taxon>
        <taxon>Peronosporales</taxon>
        <taxon>Peronosporaceae</taxon>
        <taxon>Phytophthora</taxon>
    </lineage>
</organism>
<dbReference type="PANTHER" id="PTHR40866:SF1">
    <property type="entry name" value="BED-TYPE DOMAIN-CONTAINING PROTEIN"/>
    <property type="match status" value="1"/>
</dbReference>
<dbReference type="PANTHER" id="PTHR40866">
    <property type="entry name" value="BED-TYPE DOMAIN-CONTAINING PROTEIN"/>
    <property type="match status" value="1"/>
</dbReference>
<reference evidence="1 2" key="1">
    <citation type="submission" date="2018-09" db="EMBL/GenBank/DDBJ databases">
        <title>Genomic investigation of the strawberry pathogen Phytophthora fragariae indicates pathogenicity is determined by transcriptional variation in three key races.</title>
        <authorList>
            <person name="Adams T.M."/>
            <person name="Armitage A.D."/>
            <person name="Sobczyk M.K."/>
            <person name="Bates H.J."/>
            <person name="Dunwell J.M."/>
            <person name="Nellist C.F."/>
            <person name="Harrison R.J."/>
        </authorList>
    </citation>
    <scope>NUCLEOTIDE SEQUENCE [LARGE SCALE GENOMIC DNA]</scope>
    <source>
        <strain evidence="1 2">SCRP245</strain>
    </source>
</reference>
<dbReference type="AlphaFoldDB" id="A0A6A3HXM6"/>
<accession>A0A6A3HXM6</accession>
<evidence type="ECO:0000313" key="2">
    <source>
        <dbReference type="Proteomes" id="UP000460718"/>
    </source>
</evidence>
<evidence type="ECO:0000313" key="1">
    <source>
        <dbReference type="EMBL" id="KAE8974730.1"/>
    </source>
</evidence>
<sequence>MRKLRTLKQVAKLRTKTELLPVLRQDTRWSSTFAMLKRFCRLREFVSAGDEDLADFLPSRTAHRKLASLLDSLCDVESVPSVCKLTG</sequence>